<name>A0A5B7WZP9_9FLAO</name>
<dbReference type="KEGG" id="afla:FHG64_04665"/>
<protein>
    <submittedName>
        <fullName evidence="1">DUF4242 domain-containing protein</fullName>
    </submittedName>
</protein>
<sequence length="91" mass="10032">MPKFIIERDIPGAGRLSNEELKNISKNSCEVLHNLGPTINWVHSYITGNKVYCIYSAPSELMILEHARRAGLPAGSVNKVLSIIDPITAED</sequence>
<proteinExistence type="predicted"/>
<dbReference type="OrthoDB" id="9800027at2"/>
<dbReference type="InterPro" id="IPR025336">
    <property type="entry name" value="SCO4226-like"/>
</dbReference>
<organism evidence="1 2">
    <name type="scientific">Antarcticibacterium flavum</name>
    <dbReference type="NCBI Taxonomy" id="2058175"/>
    <lineage>
        <taxon>Bacteria</taxon>
        <taxon>Pseudomonadati</taxon>
        <taxon>Bacteroidota</taxon>
        <taxon>Flavobacteriia</taxon>
        <taxon>Flavobacteriales</taxon>
        <taxon>Flavobacteriaceae</taxon>
        <taxon>Antarcticibacterium</taxon>
    </lineage>
</organism>
<dbReference type="EMBL" id="CP040812">
    <property type="protein sequence ID" value="QCY68744.1"/>
    <property type="molecule type" value="Genomic_DNA"/>
</dbReference>
<gene>
    <name evidence="1" type="ORF">FHG64_04665</name>
</gene>
<dbReference type="Pfam" id="PF14026">
    <property type="entry name" value="SCO4226-like"/>
    <property type="match status" value="1"/>
</dbReference>
<evidence type="ECO:0000313" key="1">
    <source>
        <dbReference type="EMBL" id="QCY68744.1"/>
    </source>
</evidence>
<keyword evidence="2" id="KW-1185">Reference proteome</keyword>
<dbReference type="AlphaFoldDB" id="A0A5B7WZP9"/>
<reference evidence="1 2" key="1">
    <citation type="submission" date="2019-06" db="EMBL/GenBank/DDBJ databases">
        <title>Complete genome sequence of Antarcticibacterium flavum KCTC 52984T from an Antarctic marine sediment.</title>
        <authorList>
            <person name="Lee Y.M."/>
            <person name="Shin S.C."/>
        </authorList>
    </citation>
    <scope>NUCLEOTIDE SEQUENCE [LARGE SCALE GENOMIC DNA]</scope>
    <source>
        <strain evidence="1 2">KCTC 52984</strain>
    </source>
</reference>
<evidence type="ECO:0000313" key="2">
    <source>
        <dbReference type="Proteomes" id="UP000309016"/>
    </source>
</evidence>
<dbReference type="Proteomes" id="UP000309016">
    <property type="component" value="Chromosome"/>
</dbReference>
<dbReference type="RefSeq" id="WP_139065330.1">
    <property type="nucleotide sequence ID" value="NZ_CP040812.1"/>
</dbReference>
<accession>A0A5B7WZP9</accession>